<dbReference type="Gene3D" id="2.60.40.1180">
    <property type="entry name" value="Golgi alpha-mannosidase II"/>
    <property type="match status" value="1"/>
</dbReference>
<keyword evidence="3 4" id="KW-0378">Hydrolase</keyword>
<dbReference type="CAZy" id="GH30">
    <property type="family name" value="Glycoside Hydrolase Family 30"/>
</dbReference>
<evidence type="ECO:0000259" key="5">
    <source>
        <dbReference type="Pfam" id="PF02055"/>
    </source>
</evidence>
<dbReference type="InterPro" id="IPR013780">
    <property type="entry name" value="Glyco_hydro_b"/>
</dbReference>
<dbReference type="InterPro" id="IPR033452">
    <property type="entry name" value="GH30_C"/>
</dbReference>
<dbReference type="EMBL" id="CP002164">
    <property type="protein sequence ID" value="ADL41462.1"/>
    <property type="molecule type" value="Genomic_DNA"/>
</dbReference>
<evidence type="ECO:0000256" key="4">
    <source>
        <dbReference type="RuleBase" id="RU361188"/>
    </source>
</evidence>
<protein>
    <submittedName>
        <fullName evidence="7">Glucosylceramidase</fullName>
        <ecNumber evidence="7">3.2.1.45</ecNumber>
    </submittedName>
</protein>
<dbReference type="RefSeq" id="WP_013289469.1">
    <property type="nucleotide sequence ID" value="NC_014392.1"/>
</dbReference>
<dbReference type="InterPro" id="IPR017853">
    <property type="entry name" value="GH"/>
</dbReference>
<name>D9TH97_CALOO</name>
<dbReference type="InterPro" id="IPR033453">
    <property type="entry name" value="Glyco_hydro_30_TIM-barrel"/>
</dbReference>
<dbReference type="Gene3D" id="3.20.20.80">
    <property type="entry name" value="Glycosidases"/>
    <property type="match status" value="1"/>
</dbReference>
<keyword evidence="2" id="KW-0732">Signal</keyword>
<dbReference type="Proteomes" id="UP000000347">
    <property type="component" value="Chromosome"/>
</dbReference>
<sequence length="447" mass="51121">MFKKIASYVTAKDQSIPMQQVDNIKECQKIKNETIITIDPSCTFQEVIGFGGALTEAAAVNILSLLPQQQEEILRGYFDPKDGLGYKLCRIHMNSCDFCTDSYSCDDVEGDTDLKYFNIERDKKMVIPLLKRIKEYCPDLKILVSPWSPPAWMKTNGDMCHGGKLKDEYKKTWARFFCKFIKAYKEEGIDIWAVTVQNEPMATQVWESCIYTAEEERDFVKDYLGPTLEEEGLSHIKILIWDHNKDIIYDRVKTILSDKDAAKYVWGVAFHWYGGDHFDQLKKIKEEFPYVNLVFTEGCQEGGVKLGSWELGERYAHEIIGDFNSYTIGFMDWNIVLDTVGGPNHVGNFCDAPIVVDKNEKKIYYQNAYYYIGHFSKFIKPGAKIVASNCNNPKLEVLVGRNNDNSLVIVIFNKNQEEIEFGIKIAGEIFSGKSSARSISTIILQNQ</sequence>
<dbReference type="PANTHER" id="PTHR11069:SF23">
    <property type="entry name" value="LYSOSOMAL ACID GLUCOSYLCERAMIDASE"/>
    <property type="match status" value="1"/>
</dbReference>
<keyword evidence="4 7" id="KW-0326">Glycosidase</keyword>
<dbReference type="GO" id="GO:0006680">
    <property type="term" value="P:glucosylceramide catabolic process"/>
    <property type="evidence" value="ECO:0007669"/>
    <property type="project" value="TreeGrafter"/>
</dbReference>
<gene>
    <name evidence="7" type="ordered locus">COB47_0089</name>
</gene>
<dbReference type="Pfam" id="PF02055">
    <property type="entry name" value="Glyco_hydro_30"/>
    <property type="match status" value="1"/>
</dbReference>
<feature type="domain" description="Glycosyl hydrolase family 30 beta sandwich" evidence="6">
    <location>
        <begin position="382"/>
        <end position="442"/>
    </location>
</feature>
<dbReference type="PRINTS" id="PR00843">
    <property type="entry name" value="GLHYDRLASE30"/>
</dbReference>
<dbReference type="PANTHER" id="PTHR11069">
    <property type="entry name" value="GLUCOSYLCERAMIDASE"/>
    <property type="match status" value="1"/>
</dbReference>
<reference evidence="7 8" key="1">
    <citation type="journal article" date="2010" name="J. Bacteriol.">
        <title>Complete genome sequence of the cellulolytic thermophile Caldicellulosiruptor obsidiansis OB47T.</title>
        <authorList>
            <person name="Elkins J.G."/>
            <person name="Lochner A."/>
            <person name="Hamilton-Brehm S.D."/>
            <person name="Davenport K.W."/>
            <person name="Podar M."/>
            <person name="Brown S.D."/>
            <person name="Land M.L."/>
            <person name="Hauser L.J."/>
            <person name="Klingeman D.M."/>
            <person name="Raman B."/>
            <person name="Goodwin L.A."/>
            <person name="Tapia R."/>
            <person name="Meincke L.J."/>
            <person name="Detter J.C."/>
            <person name="Bruce D.C."/>
            <person name="Han C.S."/>
            <person name="Palumbo A.V."/>
            <person name="Cottingham R.W."/>
            <person name="Keller M."/>
            <person name="Graham D.E."/>
        </authorList>
    </citation>
    <scope>NUCLEOTIDE SEQUENCE [LARGE SCALE GENOMIC DNA]</scope>
    <source>
        <strain evidence="8">ATCC BAA-2073 / strain OB47</strain>
    </source>
</reference>
<evidence type="ECO:0000256" key="3">
    <source>
        <dbReference type="ARBA" id="ARBA00022801"/>
    </source>
</evidence>
<dbReference type="EC" id="3.2.1.45" evidence="7"/>
<proteinExistence type="inferred from homology"/>
<dbReference type="eggNOG" id="COG5520">
    <property type="taxonomic scope" value="Bacteria"/>
</dbReference>
<dbReference type="InterPro" id="IPR001139">
    <property type="entry name" value="Glyco_hydro_30"/>
</dbReference>
<evidence type="ECO:0000313" key="7">
    <source>
        <dbReference type="EMBL" id="ADL41462.1"/>
    </source>
</evidence>
<keyword evidence="8" id="KW-1185">Reference proteome</keyword>
<accession>D9TH97</accession>
<evidence type="ECO:0000256" key="1">
    <source>
        <dbReference type="ARBA" id="ARBA00005382"/>
    </source>
</evidence>
<comment type="similarity">
    <text evidence="1 4">Belongs to the glycosyl hydrolase 30 family.</text>
</comment>
<evidence type="ECO:0000256" key="2">
    <source>
        <dbReference type="ARBA" id="ARBA00022729"/>
    </source>
</evidence>
<dbReference type="STRING" id="608506.COB47_0089"/>
<dbReference type="GO" id="GO:0016020">
    <property type="term" value="C:membrane"/>
    <property type="evidence" value="ECO:0007669"/>
    <property type="project" value="GOC"/>
</dbReference>
<dbReference type="SUPFAM" id="SSF51445">
    <property type="entry name" value="(Trans)glycosidases"/>
    <property type="match status" value="1"/>
</dbReference>
<feature type="domain" description="Glycosyl hydrolase family 30 TIM-barrel" evidence="5">
    <location>
        <begin position="48"/>
        <end position="379"/>
    </location>
</feature>
<dbReference type="Pfam" id="PF17189">
    <property type="entry name" value="Glyco_hydro_30C"/>
    <property type="match status" value="1"/>
</dbReference>
<evidence type="ECO:0000259" key="6">
    <source>
        <dbReference type="Pfam" id="PF17189"/>
    </source>
</evidence>
<dbReference type="GO" id="GO:0004348">
    <property type="term" value="F:glucosylceramidase activity"/>
    <property type="evidence" value="ECO:0007669"/>
    <property type="project" value="UniProtKB-EC"/>
</dbReference>
<organism evidence="7 8">
    <name type="scientific">Caldicellulosiruptor obsidiansis (strain ATCC BAA-2073 / JCM 16842 / OB47)</name>
    <dbReference type="NCBI Taxonomy" id="608506"/>
    <lineage>
        <taxon>Bacteria</taxon>
        <taxon>Bacillati</taxon>
        <taxon>Bacillota</taxon>
        <taxon>Bacillota incertae sedis</taxon>
        <taxon>Caldicellulosiruptorales</taxon>
        <taxon>Caldicellulosiruptoraceae</taxon>
        <taxon>Caldicellulosiruptor</taxon>
    </lineage>
</organism>
<evidence type="ECO:0000313" key="8">
    <source>
        <dbReference type="Proteomes" id="UP000000347"/>
    </source>
</evidence>
<dbReference type="AlphaFoldDB" id="D9TH97"/>
<dbReference type="HOGENOM" id="CLU_014379_1_1_9"/>
<dbReference type="KEGG" id="cob:COB47_0089"/>
<dbReference type="OrthoDB" id="9806701at2"/>